<protein>
    <submittedName>
        <fullName evidence="3">YceI family protein</fullName>
    </submittedName>
</protein>
<evidence type="ECO:0000256" key="1">
    <source>
        <dbReference type="SAM" id="SignalP"/>
    </source>
</evidence>
<name>A0A5B8V266_9SPHI</name>
<keyword evidence="1" id="KW-0732">Signal</keyword>
<accession>A0A5B8V266</accession>
<dbReference type="Proteomes" id="UP000321479">
    <property type="component" value="Chromosome"/>
</dbReference>
<dbReference type="AlphaFoldDB" id="A0A5B8V266"/>
<dbReference type="OrthoDB" id="116832at2"/>
<dbReference type="InterPro" id="IPR036761">
    <property type="entry name" value="TTHA0802/YceI-like_sf"/>
</dbReference>
<organism evidence="3 4">
    <name type="scientific">Mucilaginibacter ginsenosidivorans</name>
    <dbReference type="NCBI Taxonomy" id="398053"/>
    <lineage>
        <taxon>Bacteria</taxon>
        <taxon>Pseudomonadati</taxon>
        <taxon>Bacteroidota</taxon>
        <taxon>Sphingobacteriia</taxon>
        <taxon>Sphingobacteriales</taxon>
        <taxon>Sphingobacteriaceae</taxon>
        <taxon>Mucilaginibacter</taxon>
    </lineage>
</organism>
<evidence type="ECO:0000259" key="2">
    <source>
        <dbReference type="Pfam" id="PF04264"/>
    </source>
</evidence>
<dbReference type="RefSeq" id="WP_147034279.1">
    <property type="nucleotide sequence ID" value="NZ_CP042436.1"/>
</dbReference>
<dbReference type="KEGG" id="mgin:FRZ54_23750"/>
<proteinExistence type="predicted"/>
<dbReference type="InterPro" id="IPR007372">
    <property type="entry name" value="Lipid/polyisoprenoid-bd_YceI"/>
</dbReference>
<gene>
    <name evidence="3" type="ORF">FRZ54_23750</name>
</gene>
<dbReference type="EMBL" id="CP042436">
    <property type="protein sequence ID" value="QEC65454.1"/>
    <property type="molecule type" value="Genomic_DNA"/>
</dbReference>
<feature type="signal peptide" evidence="1">
    <location>
        <begin position="1"/>
        <end position="19"/>
    </location>
</feature>
<feature type="domain" description="Lipid/polyisoprenoid-binding YceI-like" evidence="2">
    <location>
        <begin position="48"/>
        <end position="176"/>
    </location>
</feature>
<feature type="chain" id="PRO_5023095198" evidence="1">
    <location>
        <begin position="20"/>
        <end position="179"/>
    </location>
</feature>
<dbReference type="Gene3D" id="2.40.128.110">
    <property type="entry name" value="Lipid/polyisoprenoid-binding, YceI-like"/>
    <property type="match status" value="1"/>
</dbReference>
<sequence>MKKQTLLLVLIVASFQLQAQKLFATKTGQIKFNASSPLEQIVAINNQVDSKMIDKTGQIVFSALIKSFKFENQLMEDHFNENYMESSKIPKAEFKGYITNVSSVDFSKNGKYPITVEGTLAMHGVSQKVSTAGSIIIENGKPSISGSFKVKIKDYGITGLYIGEKIANEAEISINCKYE</sequence>
<reference evidence="3 4" key="1">
    <citation type="journal article" date="2017" name="Curr. Microbiol.">
        <title>Mucilaginibacter ginsenosidivorans sp. nov., Isolated from Soil of Ginseng Field.</title>
        <authorList>
            <person name="Kim M.M."/>
            <person name="Siddiqi M.Z."/>
            <person name="Im W.T."/>
        </authorList>
    </citation>
    <scope>NUCLEOTIDE SEQUENCE [LARGE SCALE GENOMIC DNA]</scope>
    <source>
        <strain evidence="3 4">Gsoil 3017</strain>
    </source>
</reference>
<evidence type="ECO:0000313" key="3">
    <source>
        <dbReference type="EMBL" id="QEC65454.1"/>
    </source>
</evidence>
<evidence type="ECO:0000313" key="4">
    <source>
        <dbReference type="Proteomes" id="UP000321479"/>
    </source>
</evidence>
<dbReference type="SUPFAM" id="SSF101874">
    <property type="entry name" value="YceI-like"/>
    <property type="match status" value="1"/>
</dbReference>
<keyword evidence="4" id="KW-1185">Reference proteome</keyword>
<dbReference type="Pfam" id="PF04264">
    <property type="entry name" value="YceI"/>
    <property type="match status" value="1"/>
</dbReference>